<accession>A0A1Z4GP24</accession>
<protein>
    <recommendedName>
        <fullName evidence="3">Haloacid dehalogenase-like hydrolase</fullName>
    </recommendedName>
</protein>
<dbReference type="InterPro" id="IPR023198">
    <property type="entry name" value="PGP-like_dom2"/>
</dbReference>
<dbReference type="Pfam" id="PF06108">
    <property type="entry name" value="DUF952"/>
    <property type="match status" value="1"/>
</dbReference>
<dbReference type="SUPFAM" id="SSF56784">
    <property type="entry name" value="HAD-like"/>
    <property type="match status" value="1"/>
</dbReference>
<sequence length="353" mass="39811">MNLVIFDIDGTLTNTKQIDETCFVNSFASEFGFVNINSNWAEYKNITDSGITQQIFQERLQRQPSELEIKRFKLAFVEKLQQEISTHKHLFSSIPGAEKVLAELQTSITWCVAIATGGWYNSSLLKLQAADLEIHNIPLASSDDGISREDIINAAILKAKNNYNIEEFTKIVFIGDGIWDIKTARNLNISFIGIANYQAPEKLLDSGAKTVLQDFDNCDFTKLLDAAEVPKYNIPFLLHITQRLQWEQAKDNDIYIAESLANEGFIHCSKVAQIVPVANRFFYNQQKLVILLIDSQKVEAEIRYEAAETGEIFPHIYGSLNIDAVAQVINFASGVNGYFDLPKQLQDLLSETE</sequence>
<dbReference type="SUPFAM" id="SSF56399">
    <property type="entry name" value="ADP-ribosylation"/>
    <property type="match status" value="1"/>
</dbReference>
<dbReference type="AlphaFoldDB" id="A0A1Z4GP24"/>
<dbReference type="Pfam" id="PF13419">
    <property type="entry name" value="HAD_2"/>
    <property type="match status" value="1"/>
</dbReference>
<evidence type="ECO:0008006" key="3">
    <source>
        <dbReference type="Google" id="ProtNLM"/>
    </source>
</evidence>
<dbReference type="Gene3D" id="3.20.170.20">
    <property type="entry name" value="Protein of unknown function DUF952"/>
    <property type="match status" value="1"/>
</dbReference>
<organism evidence="1 2">
    <name type="scientific">Anabaenopsis circularis NIES-21</name>
    <dbReference type="NCBI Taxonomy" id="1085406"/>
    <lineage>
        <taxon>Bacteria</taxon>
        <taxon>Bacillati</taxon>
        <taxon>Cyanobacteriota</taxon>
        <taxon>Cyanophyceae</taxon>
        <taxon>Nostocales</taxon>
        <taxon>Nodulariaceae</taxon>
        <taxon>Anabaenopsis</taxon>
    </lineage>
</organism>
<dbReference type="InterPro" id="IPR036412">
    <property type="entry name" value="HAD-like_sf"/>
</dbReference>
<gene>
    <name evidence="1" type="ORF">NIES21_51100</name>
</gene>
<dbReference type="SFLD" id="SFLDS00003">
    <property type="entry name" value="Haloacid_Dehalogenase"/>
    <property type="match status" value="1"/>
</dbReference>
<dbReference type="Gene3D" id="3.40.50.1000">
    <property type="entry name" value="HAD superfamily/HAD-like"/>
    <property type="match status" value="1"/>
</dbReference>
<proteinExistence type="predicted"/>
<keyword evidence="2" id="KW-1185">Reference proteome</keyword>
<evidence type="ECO:0000313" key="2">
    <source>
        <dbReference type="Proteomes" id="UP000218287"/>
    </source>
</evidence>
<dbReference type="SFLD" id="SFLDG01129">
    <property type="entry name" value="C1.5:_HAD__Beta-PGM__Phosphata"/>
    <property type="match status" value="1"/>
</dbReference>
<name>A0A1Z4GP24_9CYAN</name>
<reference evidence="1 2" key="1">
    <citation type="submission" date="2017-06" db="EMBL/GenBank/DDBJ databases">
        <title>Genome sequencing of cyanobaciteial culture collection at National Institute for Environmental Studies (NIES).</title>
        <authorList>
            <person name="Hirose Y."/>
            <person name="Shimura Y."/>
            <person name="Fujisawa T."/>
            <person name="Nakamura Y."/>
            <person name="Kawachi M."/>
        </authorList>
    </citation>
    <scope>NUCLEOTIDE SEQUENCE [LARGE SCALE GENOMIC DNA]</scope>
    <source>
        <strain evidence="1 2">NIES-21</strain>
    </source>
</reference>
<dbReference type="Proteomes" id="UP000218287">
    <property type="component" value="Chromosome"/>
</dbReference>
<dbReference type="PANTHER" id="PTHR34129:SF1">
    <property type="entry name" value="DUF952 DOMAIN-CONTAINING PROTEIN"/>
    <property type="match status" value="1"/>
</dbReference>
<dbReference type="EMBL" id="AP018174">
    <property type="protein sequence ID" value="BAY19250.1"/>
    <property type="molecule type" value="Genomic_DNA"/>
</dbReference>
<evidence type="ECO:0000313" key="1">
    <source>
        <dbReference type="EMBL" id="BAY19250.1"/>
    </source>
</evidence>
<dbReference type="OrthoDB" id="9792518at2"/>
<dbReference type="InterPro" id="IPR023214">
    <property type="entry name" value="HAD_sf"/>
</dbReference>
<dbReference type="Gene3D" id="1.10.150.240">
    <property type="entry name" value="Putative phosphatase, domain 2"/>
    <property type="match status" value="1"/>
</dbReference>
<dbReference type="PANTHER" id="PTHR34129">
    <property type="entry name" value="BLR1139 PROTEIN"/>
    <property type="match status" value="1"/>
</dbReference>
<dbReference type="InterPro" id="IPR041492">
    <property type="entry name" value="HAD_2"/>
</dbReference>
<dbReference type="InterPro" id="IPR009297">
    <property type="entry name" value="DUF952"/>
</dbReference>